<dbReference type="Pfam" id="PF07976">
    <property type="entry name" value="Phe_hydrox_dim"/>
    <property type="match status" value="1"/>
</dbReference>
<reference evidence="8" key="1">
    <citation type="submission" date="2021-06" db="EMBL/GenBank/DDBJ databases">
        <authorList>
            <person name="Kallberg Y."/>
            <person name="Tangrot J."/>
            <person name="Rosling A."/>
        </authorList>
    </citation>
    <scope>NUCLEOTIDE SEQUENCE</scope>
    <source>
        <strain evidence="8">IN212</strain>
    </source>
</reference>
<evidence type="ECO:0000256" key="4">
    <source>
        <dbReference type="ARBA" id="ARBA00022827"/>
    </source>
</evidence>
<dbReference type="Gene3D" id="3.40.30.20">
    <property type="match status" value="1"/>
</dbReference>
<evidence type="ECO:0000259" key="6">
    <source>
        <dbReference type="Pfam" id="PF01494"/>
    </source>
</evidence>
<dbReference type="AlphaFoldDB" id="A0A9N9C8K3"/>
<gene>
    <name evidence="8" type="ORF">RFULGI_LOCUS6364</name>
</gene>
<evidence type="ECO:0000259" key="7">
    <source>
        <dbReference type="Pfam" id="PF07976"/>
    </source>
</evidence>
<dbReference type="InterPro" id="IPR050641">
    <property type="entry name" value="RIFMO-like"/>
</dbReference>
<dbReference type="OrthoDB" id="2690153at2759"/>
<organism evidence="8 9">
    <name type="scientific">Racocetra fulgida</name>
    <dbReference type="NCBI Taxonomy" id="60492"/>
    <lineage>
        <taxon>Eukaryota</taxon>
        <taxon>Fungi</taxon>
        <taxon>Fungi incertae sedis</taxon>
        <taxon>Mucoromycota</taxon>
        <taxon>Glomeromycotina</taxon>
        <taxon>Glomeromycetes</taxon>
        <taxon>Diversisporales</taxon>
        <taxon>Gigasporaceae</taxon>
        <taxon>Racocetra</taxon>
    </lineage>
</organism>
<feature type="non-terminal residue" evidence="8">
    <location>
        <position position="488"/>
    </location>
</feature>
<keyword evidence="5" id="KW-0560">Oxidoreductase</keyword>
<keyword evidence="4" id="KW-0274">FAD</keyword>
<dbReference type="Proteomes" id="UP000789396">
    <property type="component" value="Unassembled WGS sequence"/>
</dbReference>
<evidence type="ECO:0000256" key="1">
    <source>
        <dbReference type="ARBA" id="ARBA00001974"/>
    </source>
</evidence>
<comment type="similarity">
    <text evidence="2">Belongs to the PheA/TfdB FAD monooxygenase family.</text>
</comment>
<dbReference type="GO" id="GO:0071949">
    <property type="term" value="F:FAD binding"/>
    <property type="evidence" value="ECO:0007669"/>
    <property type="project" value="InterPro"/>
</dbReference>
<accession>A0A9N9C8K3</accession>
<dbReference type="GO" id="GO:0016709">
    <property type="term" value="F:oxidoreductase activity, acting on paired donors, with incorporation or reduction of molecular oxygen, NAD(P)H as one donor, and incorporation of one atom of oxygen"/>
    <property type="evidence" value="ECO:0007669"/>
    <property type="project" value="UniProtKB-ARBA"/>
</dbReference>
<keyword evidence="9" id="KW-1185">Reference proteome</keyword>
<keyword evidence="3" id="KW-0285">Flavoprotein</keyword>
<dbReference type="Gene3D" id="3.50.50.60">
    <property type="entry name" value="FAD/NAD(P)-binding domain"/>
    <property type="match status" value="1"/>
</dbReference>
<dbReference type="PRINTS" id="PR00420">
    <property type="entry name" value="RNGMNOXGNASE"/>
</dbReference>
<feature type="domain" description="FAD-binding" evidence="6">
    <location>
        <begin position="32"/>
        <end position="261"/>
    </location>
</feature>
<dbReference type="InterPro" id="IPR036249">
    <property type="entry name" value="Thioredoxin-like_sf"/>
</dbReference>
<dbReference type="SUPFAM" id="SSF51905">
    <property type="entry name" value="FAD/NAD(P)-binding domain"/>
    <property type="match status" value="1"/>
</dbReference>
<dbReference type="PANTHER" id="PTHR43004">
    <property type="entry name" value="TRK SYSTEM POTASSIUM UPTAKE PROTEIN"/>
    <property type="match status" value="1"/>
</dbReference>
<name>A0A9N9C8K3_9GLOM</name>
<comment type="cofactor">
    <cofactor evidence="1">
        <name>FAD</name>
        <dbReference type="ChEBI" id="CHEBI:57692"/>
    </cofactor>
</comment>
<protein>
    <submittedName>
        <fullName evidence="8">19481_t:CDS:1</fullName>
    </submittedName>
</protein>
<evidence type="ECO:0000256" key="3">
    <source>
        <dbReference type="ARBA" id="ARBA00022630"/>
    </source>
</evidence>
<feature type="domain" description="Phenol hydroxylase-like C-terminal dimerisation" evidence="7">
    <location>
        <begin position="426"/>
        <end position="484"/>
    </location>
</feature>
<evidence type="ECO:0000256" key="5">
    <source>
        <dbReference type="ARBA" id="ARBA00023002"/>
    </source>
</evidence>
<dbReference type="EMBL" id="CAJVPZ010008120">
    <property type="protein sequence ID" value="CAG8594575.1"/>
    <property type="molecule type" value="Genomic_DNA"/>
</dbReference>
<proteinExistence type="inferred from homology"/>
<comment type="caution">
    <text evidence="8">The sequence shown here is derived from an EMBL/GenBank/DDBJ whole genome shotgun (WGS) entry which is preliminary data.</text>
</comment>
<dbReference type="InterPro" id="IPR012941">
    <property type="entry name" value="Phe_hydrox_C_dim_dom"/>
</dbReference>
<dbReference type="InterPro" id="IPR036188">
    <property type="entry name" value="FAD/NAD-bd_sf"/>
</dbReference>
<dbReference type="PANTHER" id="PTHR43004:SF19">
    <property type="entry name" value="BINDING MONOOXYGENASE, PUTATIVE (JCVI)-RELATED"/>
    <property type="match status" value="1"/>
</dbReference>
<dbReference type="Pfam" id="PF01494">
    <property type="entry name" value="FAD_binding_3"/>
    <property type="match status" value="1"/>
</dbReference>
<dbReference type="SUPFAM" id="SSF52833">
    <property type="entry name" value="Thioredoxin-like"/>
    <property type="match status" value="1"/>
</dbReference>
<dbReference type="InterPro" id="IPR002938">
    <property type="entry name" value="FAD-bd"/>
</dbReference>
<evidence type="ECO:0000313" key="9">
    <source>
        <dbReference type="Proteomes" id="UP000789396"/>
    </source>
</evidence>
<dbReference type="InterPro" id="IPR038220">
    <property type="entry name" value="PHOX_C_sf"/>
</dbReference>
<sequence length="488" mass="55385">PVGLFLANELAEFDISFRIIEKKSVGKKNIPNIEFGTELIKYEDKGDHVIVIIKKHNVEEEIICKYLVGCDGCHSAVRKGIKDWTFEADVEIDHELLKYDHATAFPVNDGPIAIIPLDARKNTYRIIAKISEEENKPETNDHVTHGLTNYAHITLEELQKLFDEKIAPIKMELKNPVWISNFKINERIVNRYRTGNVFVAGDAAHCHSPFGGQGMNLGIQDAHNLAFKLALVIRGQAADANILLDSYEKERYPVGKSVVEGTGFATKMLAANDFISTFLRTRVVPLMFQFFPQTAFKFQTNLFQTDLNYLPESSEILHKYASRSSTENKLIKAGHYVQDGLLKKITPDKSHERITMFDVFRSTALKHTLILFTLAEGVTSDCNPLIKTLLEIYTDYKNTITPVIISYEGAVQTADIPFMPFLKEVRERHIFMESKFELHEKYGITKEIGKQGFVLVRPDLYVASAVFEDDVDKLKDFLEGYLVKADGL</sequence>
<evidence type="ECO:0000313" key="8">
    <source>
        <dbReference type="EMBL" id="CAG8594575.1"/>
    </source>
</evidence>
<evidence type="ECO:0000256" key="2">
    <source>
        <dbReference type="ARBA" id="ARBA00007801"/>
    </source>
</evidence>
<dbReference type="Gene3D" id="3.30.70.2450">
    <property type="match status" value="1"/>
</dbReference>